<organism evidence="1 2">
    <name type="scientific">Haloferax elongans ATCC BAA-1513</name>
    <dbReference type="NCBI Taxonomy" id="1230453"/>
    <lineage>
        <taxon>Archaea</taxon>
        <taxon>Methanobacteriati</taxon>
        <taxon>Methanobacteriota</taxon>
        <taxon>Stenosarchaea group</taxon>
        <taxon>Halobacteria</taxon>
        <taxon>Halobacteriales</taxon>
        <taxon>Haloferacaceae</taxon>
        <taxon>Haloferax</taxon>
    </lineage>
</organism>
<name>M0HIN1_HALEO</name>
<comment type="caution">
    <text evidence="1">The sequence shown here is derived from an EMBL/GenBank/DDBJ whole genome shotgun (WGS) entry which is preliminary data.</text>
</comment>
<keyword evidence="2" id="KW-1185">Reference proteome</keyword>
<dbReference type="RefSeq" id="WP_008324966.1">
    <property type="nucleotide sequence ID" value="NZ_AOLK01000020.1"/>
</dbReference>
<evidence type="ECO:0000313" key="1">
    <source>
        <dbReference type="EMBL" id="ELZ84410.1"/>
    </source>
</evidence>
<dbReference type="OrthoDB" id="377693at2157"/>
<dbReference type="EMBL" id="AOLK01000020">
    <property type="protein sequence ID" value="ELZ84410.1"/>
    <property type="molecule type" value="Genomic_DNA"/>
</dbReference>
<dbReference type="Proteomes" id="UP000011612">
    <property type="component" value="Unassembled WGS sequence"/>
</dbReference>
<evidence type="ECO:0000313" key="2">
    <source>
        <dbReference type="Proteomes" id="UP000011612"/>
    </source>
</evidence>
<reference evidence="1 2" key="1">
    <citation type="journal article" date="2014" name="PLoS Genet.">
        <title>Phylogenetically driven sequencing of extremely halophilic archaea reveals strategies for static and dynamic osmo-response.</title>
        <authorList>
            <person name="Becker E.A."/>
            <person name="Seitzer P.M."/>
            <person name="Tritt A."/>
            <person name="Larsen D."/>
            <person name="Krusor M."/>
            <person name="Yao A.I."/>
            <person name="Wu D."/>
            <person name="Madern D."/>
            <person name="Eisen J.A."/>
            <person name="Darling A.E."/>
            <person name="Facciotti M.T."/>
        </authorList>
    </citation>
    <scope>NUCLEOTIDE SEQUENCE [LARGE SCALE GENOMIC DNA]</scope>
    <source>
        <strain evidence="1 2">ATCC BAA-1513</strain>
    </source>
</reference>
<dbReference type="STRING" id="1230453.C453_12726"/>
<sequence>MSYEPPTASGEEWPPNNPYQRDGWDWLCGGADDIAERITDRLAVLPDGIFVRVTPPEQPTVADIVTPGTLIETAYGDIQKVFAVREREYYGIPAWSFALGDPSTPAREDGMPKRYQGRNVKYLVQQDGEIRSLFWHNDDVVEIHGYDEIDVDYQSSLSAGWAT</sequence>
<protein>
    <submittedName>
        <fullName evidence="1">Uncharacterized protein</fullName>
    </submittedName>
</protein>
<dbReference type="PATRIC" id="fig|1230453.4.peg.2516"/>
<accession>M0HIN1</accession>
<gene>
    <name evidence="1" type="ORF">C453_12726</name>
</gene>
<dbReference type="AlphaFoldDB" id="M0HIN1"/>
<proteinExistence type="predicted"/>